<organism evidence="2 3">
    <name type="scientific">Quercus rubra</name>
    <name type="common">Northern red oak</name>
    <name type="synonym">Quercus borealis</name>
    <dbReference type="NCBI Taxonomy" id="3512"/>
    <lineage>
        <taxon>Eukaryota</taxon>
        <taxon>Viridiplantae</taxon>
        <taxon>Streptophyta</taxon>
        <taxon>Embryophyta</taxon>
        <taxon>Tracheophyta</taxon>
        <taxon>Spermatophyta</taxon>
        <taxon>Magnoliopsida</taxon>
        <taxon>eudicotyledons</taxon>
        <taxon>Gunneridae</taxon>
        <taxon>Pentapetalae</taxon>
        <taxon>rosids</taxon>
        <taxon>fabids</taxon>
        <taxon>Fagales</taxon>
        <taxon>Fagaceae</taxon>
        <taxon>Quercus</taxon>
    </lineage>
</organism>
<protein>
    <submittedName>
        <fullName evidence="2">Uncharacterized protein</fullName>
    </submittedName>
</protein>
<keyword evidence="3" id="KW-1185">Reference proteome</keyword>
<feature type="compositionally biased region" description="Basic and acidic residues" evidence="1">
    <location>
        <begin position="36"/>
        <end position="47"/>
    </location>
</feature>
<feature type="region of interest" description="Disordered" evidence="1">
    <location>
        <begin position="36"/>
        <end position="71"/>
    </location>
</feature>
<evidence type="ECO:0000256" key="1">
    <source>
        <dbReference type="SAM" id="MobiDB-lite"/>
    </source>
</evidence>
<evidence type="ECO:0000313" key="3">
    <source>
        <dbReference type="Proteomes" id="UP001324115"/>
    </source>
</evidence>
<dbReference type="Proteomes" id="UP001324115">
    <property type="component" value="Unassembled WGS sequence"/>
</dbReference>
<gene>
    <name evidence="2" type="ORF">RGQ29_031074</name>
</gene>
<dbReference type="AlphaFoldDB" id="A0AAN7EL42"/>
<comment type="caution">
    <text evidence="2">The sequence shown here is derived from an EMBL/GenBank/DDBJ whole genome shotgun (WGS) entry which is preliminary data.</text>
</comment>
<proteinExistence type="predicted"/>
<sequence length="71" mass="8168">MGILSIKKRHRHRLSIQSIFPGFPNTLLIQKKPPAIEKRSKRDEPAPHFHFITLEPKPPARNGIPEPKQLS</sequence>
<name>A0AAN7EL42_QUERU</name>
<reference evidence="2 3" key="1">
    <citation type="journal article" date="2023" name="G3 (Bethesda)">
        <title>A haplotype-resolved chromosome-scale genome for Quercus rubra L. provides insights into the genetics of adaptive traits for red oak species.</title>
        <authorList>
            <person name="Kapoor B."/>
            <person name="Jenkins J."/>
            <person name="Schmutz J."/>
            <person name="Zhebentyayeva T."/>
            <person name="Kuelheim C."/>
            <person name="Coggeshall M."/>
            <person name="Heim C."/>
            <person name="Lasky J.R."/>
            <person name="Leites L."/>
            <person name="Islam-Faridi N."/>
            <person name="Romero-Severson J."/>
            <person name="DeLeo V.L."/>
            <person name="Lucas S.M."/>
            <person name="Lazic D."/>
            <person name="Gailing O."/>
            <person name="Carlson J."/>
            <person name="Staton M."/>
        </authorList>
    </citation>
    <scope>NUCLEOTIDE SEQUENCE [LARGE SCALE GENOMIC DNA]</scope>
    <source>
        <strain evidence="2">Pseudo-F2</strain>
    </source>
</reference>
<accession>A0AAN7EL42</accession>
<evidence type="ECO:0000313" key="2">
    <source>
        <dbReference type="EMBL" id="KAK4572949.1"/>
    </source>
</evidence>
<dbReference type="EMBL" id="JAXUIC010000009">
    <property type="protein sequence ID" value="KAK4572949.1"/>
    <property type="molecule type" value="Genomic_DNA"/>
</dbReference>